<keyword evidence="2" id="KW-1185">Reference proteome</keyword>
<proteinExistence type="predicted"/>
<sequence length="62" mass="7146">MGLSGKNQLIFSRFFLEHLQNTPDINLIISYYRNNPIYILNSITLNIGKTKSRLHQAIALLD</sequence>
<protein>
    <submittedName>
        <fullName evidence="1">Uncharacterized protein</fullName>
    </submittedName>
</protein>
<name>A0A3D9CCD5_9FLAO</name>
<dbReference type="AlphaFoldDB" id="A0A3D9CCD5"/>
<organism evidence="1 2">
    <name type="scientific">Chryseobacterium pennae</name>
    <dbReference type="NCBI Taxonomy" id="2258962"/>
    <lineage>
        <taxon>Bacteria</taxon>
        <taxon>Pseudomonadati</taxon>
        <taxon>Bacteroidota</taxon>
        <taxon>Flavobacteriia</taxon>
        <taxon>Flavobacteriales</taxon>
        <taxon>Weeksellaceae</taxon>
        <taxon>Chryseobacterium group</taxon>
        <taxon>Chryseobacterium</taxon>
    </lineage>
</organism>
<evidence type="ECO:0000313" key="1">
    <source>
        <dbReference type="EMBL" id="REC63132.1"/>
    </source>
</evidence>
<accession>A0A3D9CCD5</accession>
<gene>
    <name evidence="1" type="ORF">DRF65_07875</name>
</gene>
<evidence type="ECO:0000313" key="2">
    <source>
        <dbReference type="Proteomes" id="UP000256686"/>
    </source>
</evidence>
<reference evidence="2" key="1">
    <citation type="submission" date="2018-06" db="EMBL/GenBank/DDBJ databases">
        <authorList>
            <person name="Lum Nde A."/>
            <person name="Hugo C."/>
        </authorList>
    </citation>
    <scope>NUCLEOTIDE SEQUENCE [LARGE SCALE GENOMIC DNA]</scope>
    <source>
        <strain evidence="2">1_F178</strain>
    </source>
</reference>
<comment type="caution">
    <text evidence="1">The sequence shown here is derived from an EMBL/GenBank/DDBJ whole genome shotgun (WGS) entry which is preliminary data.</text>
</comment>
<dbReference type="Proteomes" id="UP000256686">
    <property type="component" value="Unassembled WGS sequence"/>
</dbReference>
<dbReference type="EMBL" id="QNVT01000005">
    <property type="protein sequence ID" value="REC63132.1"/>
    <property type="molecule type" value="Genomic_DNA"/>
</dbReference>